<keyword evidence="1" id="KW-0315">Glutamine amidotransferase</keyword>
<keyword evidence="1" id="KW-0808">Transferase</keyword>
<dbReference type="EMBL" id="FMJD01000010">
    <property type="protein sequence ID" value="SCM78094.1"/>
    <property type="molecule type" value="Genomic_DNA"/>
</dbReference>
<reference evidence="1" key="1">
    <citation type="submission" date="2016-08" db="EMBL/GenBank/DDBJ databases">
        <authorList>
            <person name="Seilhamer J.J."/>
        </authorList>
    </citation>
    <scope>NUCLEOTIDE SEQUENCE</scope>
    <source>
        <strain evidence="1">86</strain>
    </source>
</reference>
<evidence type="ECO:0000313" key="1">
    <source>
        <dbReference type="EMBL" id="SCM78094.1"/>
    </source>
</evidence>
<accession>A0A212LKP1</accession>
<dbReference type="GO" id="GO:0016740">
    <property type="term" value="F:transferase activity"/>
    <property type="evidence" value="ECO:0007669"/>
    <property type="project" value="UniProtKB-KW"/>
</dbReference>
<sequence>MYTLEIAGIAIATTDADEAEAREIFESEDFLDDIRGFTSAGAPVWDGVSAFVIRPATEDEIDAFGEIEDFEEDIEGEEADEFDEEGANIMFLVDIDQFDDEEE</sequence>
<dbReference type="AlphaFoldDB" id="A0A212LKP1"/>
<organism evidence="1">
    <name type="scientific">uncultured Pleomorphomonas sp</name>
    <dbReference type="NCBI Taxonomy" id="442121"/>
    <lineage>
        <taxon>Bacteria</taxon>
        <taxon>Pseudomonadati</taxon>
        <taxon>Pseudomonadota</taxon>
        <taxon>Alphaproteobacteria</taxon>
        <taxon>Hyphomicrobiales</taxon>
        <taxon>Pleomorphomonadaceae</taxon>
        <taxon>Pleomorphomonas</taxon>
        <taxon>environmental samples</taxon>
    </lineage>
</organism>
<gene>
    <name evidence="1" type="ORF">KL86PLE_60416</name>
</gene>
<proteinExistence type="predicted"/>
<dbReference type="RefSeq" id="WP_100081370.1">
    <property type="nucleotide sequence ID" value="NZ_LT608334.1"/>
</dbReference>
<name>A0A212LKP1_9HYPH</name>
<protein>
    <submittedName>
        <fullName evidence="1">Glutamine amidotransferase involved in pyridoxine biosynthesis</fullName>
    </submittedName>
</protein>